<dbReference type="OrthoDB" id="5936191at2"/>
<evidence type="ECO:0000313" key="3">
    <source>
        <dbReference type="Proteomes" id="UP000251956"/>
    </source>
</evidence>
<dbReference type="SUPFAM" id="SSF52096">
    <property type="entry name" value="ClpP/crotonase"/>
    <property type="match status" value="1"/>
</dbReference>
<proteinExistence type="predicted"/>
<dbReference type="Gene3D" id="3.90.226.10">
    <property type="entry name" value="2-enoyl-CoA Hydratase, Chain A, domain 1"/>
    <property type="match status" value="1"/>
</dbReference>
<feature type="region of interest" description="Disordered" evidence="1">
    <location>
        <begin position="264"/>
        <end position="304"/>
    </location>
</feature>
<evidence type="ECO:0000256" key="1">
    <source>
        <dbReference type="SAM" id="MobiDB-lite"/>
    </source>
</evidence>
<keyword evidence="3" id="KW-1185">Reference proteome</keyword>
<dbReference type="AlphaFoldDB" id="A0A330GGW6"/>
<feature type="compositionally biased region" description="Low complexity" evidence="1">
    <location>
        <begin position="286"/>
        <end position="298"/>
    </location>
</feature>
<name>A0A330GGW6_9HYPH</name>
<protein>
    <submittedName>
        <fullName evidence="2">Uncharacterized protein</fullName>
    </submittedName>
</protein>
<accession>A0A330GGW6</accession>
<evidence type="ECO:0000313" key="2">
    <source>
        <dbReference type="EMBL" id="RAZ71121.1"/>
    </source>
</evidence>
<gene>
    <name evidence="2" type="ORF">DPM35_31730</name>
</gene>
<comment type="caution">
    <text evidence="2">The sequence shown here is derived from an EMBL/GenBank/DDBJ whole genome shotgun (WGS) entry which is preliminary data.</text>
</comment>
<reference evidence="2 3" key="1">
    <citation type="submission" date="2018-07" db="EMBL/GenBank/DDBJ databases">
        <title>Diversity of Mesorhizobium strains in Brazil.</title>
        <authorList>
            <person name="Helene L.C.F."/>
            <person name="Dall'Agnol R."/>
            <person name="Delamuta J.R.M."/>
            <person name="Hungria M."/>
        </authorList>
    </citation>
    <scope>NUCLEOTIDE SEQUENCE [LARGE SCALE GENOMIC DNA]</scope>
    <source>
        <strain evidence="2 3">CNPSo 3140</strain>
    </source>
</reference>
<dbReference type="EMBL" id="QMBQ01000017">
    <property type="protein sequence ID" value="RAZ71121.1"/>
    <property type="molecule type" value="Genomic_DNA"/>
</dbReference>
<organism evidence="2 3">
    <name type="scientific">Mesorhizobium atlanticum</name>
    <dbReference type="NCBI Taxonomy" id="2233532"/>
    <lineage>
        <taxon>Bacteria</taxon>
        <taxon>Pseudomonadati</taxon>
        <taxon>Pseudomonadota</taxon>
        <taxon>Alphaproteobacteria</taxon>
        <taxon>Hyphomicrobiales</taxon>
        <taxon>Phyllobacteriaceae</taxon>
        <taxon>Mesorhizobium</taxon>
    </lineage>
</organism>
<dbReference type="Proteomes" id="UP000251956">
    <property type="component" value="Unassembled WGS sequence"/>
</dbReference>
<dbReference type="InterPro" id="IPR029045">
    <property type="entry name" value="ClpP/crotonase-like_dom_sf"/>
</dbReference>
<dbReference type="RefSeq" id="WP_146768023.1">
    <property type="nucleotide sequence ID" value="NZ_QMBQ01000017.1"/>
</dbReference>
<sequence>MAFAEETQVNLGPPMQFGIVRSDAPGCEPICPEWISAEGSIETETPALFKRFLKKLGGRKLPIIVNSPGGSVDAALQLGRMIRKNKFDIAVGTTKFTGCPPGMDFCQPGEGATYFGVASDSGAICNSACPLMFAGGVRRLAGGQAYVGVHQITTTYFPTRRQYRTTYQTVRGRKYQVTTEYIIQGDSYKVYKMSKSLERRLAAYFSEMGVEKGVLLTMKNTPASAIHQLELHNMLQMKLVTSGDYSGLLTLAGICQANPAPENCREMTSPTDKAKQLANVAQTKASSSGSEPPSGSPGTRLVFCSDTNGPGIGEVCGNPGQAGAWSAWHGDVVGRPYTQMKP</sequence>